<dbReference type="Proteomes" id="UP000253606">
    <property type="component" value="Chromosome"/>
</dbReference>
<evidence type="ECO:0000313" key="2">
    <source>
        <dbReference type="Proteomes" id="UP000253606"/>
    </source>
</evidence>
<dbReference type="KEGG" id="abas:ACPOL_4554"/>
<proteinExistence type="predicted"/>
<organism evidence="1 2">
    <name type="scientific">Acidisarcina polymorpha</name>
    <dbReference type="NCBI Taxonomy" id="2211140"/>
    <lineage>
        <taxon>Bacteria</taxon>
        <taxon>Pseudomonadati</taxon>
        <taxon>Acidobacteriota</taxon>
        <taxon>Terriglobia</taxon>
        <taxon>Terriglobales</taxon>
        <taxon>Acidobacteriaceae</taxon>
        <taxon>Acidisarcina</taxon>
    </lineage>
</organism>
<dbReference type="AlphaFoldDB" id="A0A2Z5G5J6"/>
<keyword evidence="2" id="KW-1185">Reference proteome</keyword>
<sequence length="50" mass="5204">MEPPEFGLGGKPAVFCTFPVGTKLVPNATLSGMDCQHSSGAQHRSAFAPE</sequence>
<name>A0A2Z5G5J6_9BACT</name>
<accession>A0A2Z5G5J6</accession>
<reference evidence="1 2" key="1">
    <citation type="journal article" date="2018" name="Front. Microbiol.">
        <title>Hydrolytic Capabilities as a Key to Environmental Success: Chitinolytic and Cellulolytic Acidobacteria From Acidic Sub-arctic Soils and Boreal Peatlands.</title>
        <authorList>
            <person name="Belova S.E."/>
            <person name="Ravin N.V."/>
            <person name="Pankratov T.A."/>
            <person name="Rakitin A.L."/>
            <person name="Ivanova A.A."/>
            <person name="Beletsky A.V."/>
            <person name="Mardanov A.V."/>
            <person name="Sinninghe Damste J.S."/>
            <person name="Dedysh S.N."/>
        </authorList>
    </citation>
    <scope>NUCLEOTIDE SEQUENCE [LARGE SCALE GENOMIC DNA]</scope>
    <source>
        <strain evidence="1 2">SBC82</strain>
    </source>
</reference>
<protein>
    <submittedName>
        <fullName evidence="1">Uncharacterized protein</fullName>
    </submittedName>
</protein>
<dbReference type="EMBL" id="CP030840">
    <property type="protein sequence ID" value="AXC13826.1"/>
    <property type="molecule type" value="Genomic_DNA"/>
</dbReference>
<gene>
    <name evidence="1" type="ORF">ACPOL_4554</name>
</gene>
<evidence type="ECO:0000313" key="1">
    <source>
        <dbReference type="EMBL" id="AXC13826.1"/>
    </source>
</evidence>